<feature type="compositionally biased region" description="Polar residues" evidence="1">
    <location>
        <begin position="171"/>
        <end position="196"/>
    </location>
</feature>
<feature type="region of interest" description="Disordered" evidence="1">
    <location>
        <begin position="170"/>
        <end position="218"/>
    </location>
</feature>
<protein>
    <recommendedName>
        <fullName evidence="3">Regulatory protein zeste</fullName>
    </recommendedName>
</protein>
<proteinExistence type="predicted"/>
<organism evidence="2">
    <name type="scientific">Heliothis virescens</name>
    <name type="common">Tobacco budworm moth</name>
    <dbReference type="NCBI Taxonomy" id="7102"/>
    <lineage>
        <taxon>Eukaryota</taxon>
        <taxon>Metazoa</taxon>
        <taxon>Ecdysozoa</taxon>
        <taxon>Arthropoda</taxon>
        <taxon>Hexapoda</taxon>
        <taxon>Insecta</taxon>
        <taxon>Pterygota</taxon>
        <taxon>Neoptera</taxon>
        <taxon>Endopterygota</taxon>
        <taxon>Lepidoptera</taxon>
        <taxon>Glossata</taxon>
        <taxon>Ditrysia</taxon>
        <taxon>Noctuoidea</taxon>
        <taxon>Noctuidae</taxon>
        <taxon>Heliothinae</taxon>
        <taxon>Heliothis</taxon>
    </lineage>
</organism>
<feature type="region of interest" description="Disordered" evidence="1">
    <location>
        <begin position="131"/>
        <end position="157"/>
    </location>
</feature>
<feature type="compositionally biased region" description="Basic residues" evidence="1">
    <location>
        <begin position="198"/>
        <end position="214"/>
    </location>
</feature>
<evidence type="ECO:0000313" key="2">
    <source>
        <dbReference type="EMBL" id="PCG72762.1"/>
    </source>
</evidence>
<sequence>MKTSSSQFDMMVTFMEQHGDISKPSSHARGKITCLKYWEELTHLLNSDGSGESKTVEKWKKGVHIQPSVSCGQGIPSPQPNQFVEVPQDRNESAPATSPIPQPAASLLLPSLTRALSSPPLMFVEEEIQNTQSWNQPGPSTTYNAPRSPPQARSPSIIPPYVQARLEDNTGMLSPTRPSSQVHIVQAEPSQAGQSTPRHSRHRRRRGSPRRPVRPARTEEAAQQFLQAEEFWRNFKIDQHRDYVDLKREQNRIREMELNIQREWQAVGLRALETLNKLVDKYCRDS</sequence>
<accession>A0A2A4JMX9</accession>
<dbReference type="EMBL" id="NWSH01001073">
    <property type="protein sequence ID" value="PCG72762.1"/>
    <property type="molecule type" value="Genomic_DNA"/>
</dbReference>
<reference evidence="2" key="1">
    <citation type="submission" date="2017-09" db="EMBL/GenBank/DDBJ databases">
        <title>Contemporary evolution of a Lepidopteran species, Heliothis virescens, in response to modern agricultural practices.</title>
        <authorList>
            <person name="Fritz M.L."/>
            <person name="Deyonke A.M."/>
            <person name="Papanicolaou A."/>
            <person name="Micinski S."/>
            <person name="Westbrook J."/>
            <person name="Gould F."/>
        </authorList>
    </citation>
    <scope>NUCLEOTIDE SEQUENCE [LARGE SCALE GENOMIC DNA]</scope>
    <source>
        <strain evidence="2">HvINT-</strain>
        <tissue evidence="2">Whole body</tissue>
    </source>
</reference>
<feature type="region of interest" description="Disordered" evidence="1">
    <location>
        <begin position="67"/>
        <end position="102"/>
    </location>
</feature>
<evidence type="ECO:0000256" key="1">
    <source>
        <dbReference type="SAM" id="MobiDB-lite"/>
    </source>
</evidence>
<feature type="compositionally biased region" description="Polar residues" evidence="1">
    <location>
        <begin position="131"/>
        <end position="144"/>
    </location>
</feature>
<comment type="caution">
    <text evidence="2">The sequence shown here is derived from an EMBL/GenBank/DDBJ whole genome shotgun (WGS) entry which is preliminary data.</text>
</comment>
<dbReference type="AlphaFoldDB" id="A0A2A4JMX9"/>
<name>A0A2A4JMX9_HELVI</name>
<evidence type="ECO:0008006" key="3">
    <source>
        <dbReference type="Google" id="ProtNLM"/>
    </source>
</evidence>
<gene>
    <name evidence="2" type="ORF">B5V51_497</name>
</gene>